<dbReference type="RefSeq" id="WP_106364744.1">
    <property type="nucleotide sequence ID" value="NZ_PVTJ01000005.1"/>
</dbReference>
<proteinExistence type="predicted"/>
<comment type="caution">
    <text evidence="1">The sequence shown here is derived from an EMBL/GenBank/DDBJ whole genome shotgun (WGS) entry which is preliminary data.</text>
</comment>
<organism evidence="1 2">
    <name type="scientific">Glycomyces artemisiae</name>
    <dbReference type="NCBI Taxonomy" id="1076443"/>
    <lineage>
        <taxon>Bacteria</taxon>
        <taxon>Bacillati</taxon>
        <taxon>Actinomycetota</taxon>
        <taxon>Actinomycetes</taxon>
        <taxon>Glycomycetales</taxon>
        <taxon>Glycomycetaceae</taxon>
        <taxon>Glycomyces</taxon>
    </lineage>
</organism>
<keyword evidence="2" id="KW-1185">Reference proteome</keyword>
<dbReference type="EMBL" id="PVTJ01000005">
    <property type="protein sequence ID" value="PRY58686.1"/>
    <property type="molecule type" value="Genomic_DNA"/>
</dbReference>
<evidence type="ECO:0000313" key="2">
    <source>
        <dbReference type="Proteomes" id="UP000238176"/>
    </source>
</evidence>
<name>A0A2T0ULC9_9ACTN</name>
<evidence type="ECO:0000313" key="1">
    <source>
        <dbReference type="EMBL" id="PRY58686.1"/>
    </source>
</evidence>
<accession>A0A2T0ULC9</accession>
<protein>
    <submittedName>
        <fullName evidence="1">Uncharacterized protein</fullName>
    </submittedName>
</protein>
<dbReference type="Proteomes" id="UP000238176">
    <property type="component" value="Unassembled WGS sequence"/>
</dbReference>
<reference evidence="1 2" key="1">
    <citation type="submission" date="2018-03" db="EMBL/GenBank/DDBJ databases">
        <title>Genomic Encyclopedia of Type Strains, Phase III (KMG-III): the genomes of soil and plant-associated and newly described type strains.</title>
        <authorList>
            <person name="Whitman W."/>
        </authorList>
    </citation>
    <scope>NUCLEOTIDE SEQUENCE [LARGE SCALE GENOMIC DNA]</scope>
    <source>
        <strain evidence="1 2">CGMCC 4.7067</strain>
    </source>
</reference>
<gene>
    <name evidence="1" type="ORF">B0I28_105401</name>
</gene>
<dbReference type="AlphaFoldDB" id="A0A2T0ULC9"/>
<sequence>MSELFGVERHVLAAARTWRAYLSASEAGGRKVWAARDELAAFDEALADAVAFLREANRAAAPPTDPSSA</sequence>